<name>W4G5K7_APHAT</name>
<evidence type="ECO:0000313" key="2">
    <source>
        <dbReference type="EMBL" id="ETV74339.1"/>
    </source>
</evidence>
<dbReference type="Proteomes" id="UP000284702">
    <property type="component" value="Unassembled WGS sequence"/>
</dbReference>
<sequence>MVRTFFLALALPAIASAAVCTEADFLPLATGIIACSAASGVTPTTLQGSATPADIVKMCQFPACQTFFSSFSSLKCTDAAGNSVSQAGAACSLVGKAATTAPATTVKSSGLAVTVLSTGAVIVAAAATLV</sequence>
<protein>
    <submittedName>
        <fullName evidence="2">Uncharacterized protein</fullName>
    </submittedName>
</protein>
<keyword evidence="4" id="KW-1185">Reference proteome</keyword>
<dbReference type="VEuPathDB" id="FungiDB:H257_10930"/>
<evidence type="ECO:0000313" key="3">
    <source>
        <dbReference type="EMBL" id="RQM28120.1"/>
    </source>
</evidence>
<dbReference type="PROSITE" id="PS51257">
    <property type="entry name" value="PROKAR_LIPOPROTEIN"/>
    <property type="match status" value="1"/>
</dbReference>
<reference evidence="3 4" key="2">
    <citation type="submission" date="2018-07" db="EMBL/GenBank/DDBJ databases">
        <title>Annotation of Aphanomyces astaci genome assembly.</title>
        <authorList>
            <person name="Studholme D.J."/>
        </authorList>
    </citation>
    <scope>NUCLEOTIDE SEQUENCE [LARGE SCALE GENOMIC DNA]</scope>
    <source>
        <strain evidence="3">Pc</strain>
    </source>
</reference>
<reference evidence="2" key="1">
    <citation type="submission" date="2013-12" db="EMBL/GenBank/DDBJ databases">
        <title>The Genome Sequence of Aphanomyces astaci APO3.</title>
        <authorList>
            <consortium name="The Broad Institute Genomics Platform"/>
            <person name="Russ C."/>
            <person name="Tyler B."/>
            <person name="van West P."/>
            <person name="Dieguez-Uribeondo J."/>
            <person name="Young S.K."/>
            <person name="Zeng Q."/>
            <person name="Gargeya S."/>
            <person name="Fitzgerald M."/>
            <person name="Abouelleil A."/>
            <person name="Alvarado L."/>
            <person name="Chapman S.B."/>
            <person name="Gainer-Dewar J."/>
            <person name="Goldberg J."/>
            <person name="Griggs A."/>
            <person name="Gujja S."/>
            <person name="Hansen M."/>
            <person name="Howarth C."/>
            <person name="Imamovic A."/>
            <person name="Ireland A."/>
            <person name="Larimer J."/>
            <person name="McCowan C."/>
            <person name="Murphy C."/>
            <person name="Pearson M."/>
            <person name="Poon T.W."/>
            <person name="Priest M."/>
            <person name="Roberts A."/>
            <person name="Saif S."/>
            <person name="Shea T."/>
            <person name="Sykes S."/>
            <person name="Wortman J."/>
            <person name="Nusbaum C."/>
            <person name="Birren B."/>
        </authorList>
    </citation>
    <scope>NUCLEOTIDE SEQUENCE [LARGE SCALE GENOMIC DNA]</scope>
    <source>
        <strain evidence="2">APO3</strain>
    </source>
</reference>
<dbReference type="AlphaFoldDB" id="W4G5K7"/>
<feature type="signal peptide" evidence="1">
    <location>
        <begin position="1"/>
        <end position="17"/>
    </location>
</feature>
<dbReference type="RefSeq" id="XP_009835997.1">
    <property type="nucleotide sequence ID" value="XM_009837695.1"/>
</dbReference>
<dbReference type="Gene3D" id="1.10.239.10">
    <property type="entry name" value="Elicitin domain"/>
    <property type="match status" value="1"/>
</dbReference>
<evidence type="ECO:0000313" key="4">
    <source>
        <dbReference type="Proteomes" id="UP000284702"/>
    </source>
</evidence>
<dbReference type="InterPro" id="IPR036470">
    <property type="entry name" value="Elicitin_sf"/>
</dbReference>
<dbReference type="EMBL" id="MZMZ02001876">
    <property type="protein sequence ID" value="RQM28120.1"/>
    <property type="molecule type" value="Genomic_DNA"/>
</dbReference>
<proteinExistence type="predicted"/>
<accession>W4G5K7</accession>
<dbReference type="SUPFAM" id="SSF48647">
    <property type="entry name" value="Fungal elicitin"/>
    <property type="match status" value="1"/>
</dbReference>
<dbReference type="EMBL" id="KI913144">
    <property type="protein sequence ID" value="ETV74339.1"/>
    <property type="molecule type" value="Genomic_DNA"/>
</dbReference>
<keyword evidence="1" id="KW-0732">Signal</keyword>
<gene>
    <name evidence="3" type="ORF">B5M09_012127</name>
    <name evidence="2" type="ORF">H257_10930</name>
</gene>
<evidence type="ECO:0000256" key="1">
    <source>
        <dbReference type="SAM" id="SignalP"/>
    </source>
</evidence>
<dbReference type="GeneID" id="20812926"/>
<dbReference type="GO" id="GO:0005576">
    <property type="term" value="C:extracellular region"/>
    <property type="evidence" value="ECO:0007669"/>
    <property type="project" value="InterPro"/>
</dbReference>
<organism evidence="2">
    <name type="scientific">Aphanomyces astaci</name>
    <name type="common">Crayfish plague agent</name>
    <dbReference type="NCBI Taxonomy" id="112090"/>
    <lineage>
        <taxon>Eukaryota</taxon>
        <taxon>Sar</taxon>
        <taxon>Stramenopiles</taxon>
        <taxon>Oomycota</taxon>
        <taxon>Saprolegniomycetes</taxon>
        <taxon>Saprolegniales</taxon>
        <taxon>Verrucalvaceae</taxon>
        <taxon>Aphanomyces</taxon>
    </lineage>
</organism>
<dbReference type="OrthoDB" id="79356at2759"/>
<feature type="chain" id="PRO_5038289632" evidence="1">
    <location>
        <begin position="18"/>
        <end position="130"/>
    </location>
</feature>